<accession>A0AAD5K3Q0</accession>
<dbReference type="SUPFAM" id="SSF81383">
    <property type="entry name" value="F-box domain"/>
    <property type="match status" value="1"/>
</dbReference>
<protein>
    <recommendedName>
        <fullName evidence="3">F-box domain-containing protein</fullName>
    </recommendedName>
</protein>
<reference evidence="1" key="2">
    <citation type="submission" date="2023-02" db="EMBL/GenBank/DDBJ databases">
        <authorList>
            <consortium name="DOE Joint Genome Institute"/>
            <person name="Mondo S.J."/>
            <person name="Chang Y."/>
            <person name="Wang Y."/>
            <person name="Ahrendt S."/>
            <person name="Andreopoulos W."/>
            <person name="Barry K."/>
            <person name="Beard J."/>
            <person name="Benny G.L."/>
            <person name="Blankenship S."/>
            <person name="Bonito G."/>
            <person name="Cuomo C."/>
            <person name="Desiro A."/>
            <person name="Gervers K.A."/>
            <person name="Hundley H."/>
            <person name="Kuo A."/>
            <person name="LaButti K."/>
            <person name="Lang B.F."/>
            <person name="Lipzen A."/>
            <person name="O'Donnell K."/>
            <person name="Pangilinan J."/>
            <person name="Reynolds N."/>
            <person name="Sandor L."/>
            <person name="Smith M.W."/>
            <person name="Tsang A."/>
            <person name="Grigoriev I.V."/>
            <person name="Stajich J.E."/>
            <person name="Spatafora J.W."/>
        </authorList>
    </citation>
    <scope>NUCLEOTIDE SEQUENCE</scope>
    <source>
        <strain evidence="1">RSA 2281</strain>
    </source>
</reference>
<proteinExistence type="predicted"/>
<comment type="caution">
    <text evidence="1">The sequence shown here is derived from an EMBL/GenBank/DDBJ whole genome shotgun (WGS) entry which is preliminary data.</text>
</comment>
<evidence type="ECO:0000313" key="1">
    <source>
        <dbReference type="EMBL" id="KAI9268121.1"/>
    </source>
</evidence>
<dbReference type="AlphaFoldDB" id="A0AAD5K3Q0"/>
<keyword evidence="2" id="KW-1185">Reference proteome</keyword>
<dbReference type="SUPFAM" id="SSF48452">
    <property type="entry name" value="TPR-like"/>
    <property type="match status" value="1"/>
</dbReference>
<name>A0AAD5K3Q0_9FUNG</name>
<dbReference type="InterPro" id="IPR036047">
    <property type="entry name" value="F-box-like_dom_sf"/>
</dbReference>
<dbReference type="EMBL" id="JAIXMP010000009">
    <property type="protein sequence ID" value="KAI9268121.1"/>
    <property type="molecule type" value="Genomic_DNA"/>
</dbReference>
<reference evidence="1" key="1">
    <citation type="journal article" date="2022" name="IScience">
        <title>Evolution of zygomycete secretomes and the origins of terrestrial fungal ecologies.</title>
        <authorList>
            <person name="Chang Y."/>
            <person name="Wang Y."/>
            <person name="Mondo S."/>
            <person name="Ahrendt S."/>
            <person name="Andreopoulos W."/>
            <person name="Barry K."/>
            <person name="Beard J."/>
            <person name="Benny G.L."/>
            <person name="Blankenship S."/>
            <person name="Bonito G."/>
            <person name="Cuomo C."/>
            <person name="Desiro A."/>
            <person name="Gervers K.A."/>
            <person name="Hundley H."/>
            <person name="Kuo A."/>
            <person name="LaButti K."/>
            <person name="Lang B.F."/>
            <person name="Lipzen A."/>
            <person name="O'Donnell K."/>
            <person name="Pangilinan J."/>
            <person name="Reynolds N."/>
            <person name="Sandor L."/>
            <person name="Smith M.E."/>
            <person name="Tsang A."/>
            <person name="Grigoriev I.V."/>
            <person name="Stajich J.E."/>
            <person name="Spatafora J.W."/>
        </authorList>
    </citation>
    <scope>NUCLEOTIDE SEQUENCE</scope>
    <source>
        <strain evidence="1">RSA 2281</strain>
    </source>
</reference>
<evidence type="ECO:0000313" key="2">
    <source>
        <dbReference type="Proteomes" id="UP001209540"/>
    </source>
</evidence>
<dbReference type="InterPro" id="IPR011990">
    <property type="entry name" value="TPR-like_helical_dom_sf"/>
</dbReference>
<dbReference type="Proteomes" id="UP001209540">
    <property type="component" value="Unassembled WGS sequence"/>
</dbReference>
<sequence>MSKLSEQSTTSSTISTTLTFDATPKLEPPPLTFEQAILVAESNLHYGHVNLAIEQGSVLKQEILNWMVRVYKLTSTSLGEKGRYEEELEEAKAMVAFAPRDPAGYLVAGRRYANQGLQRRALEVYSKGLKAVSTSHPEYRLLLDGKVTAEKYIGHKVDFVAQLPIELLDPIMAHLDCETIAESVVVSKAWKKKLTSVKTCQIKLAIFRRAQVWFDPLVNHNSRWLPAHEDAVVYYRQQLKLDFGSIAARLGRKDTAVKARYYEIHSRYSQESGGDRVSCRLPLRQKQQH</sequence>
<dbReference type="Gene3D" id="1.20.1280.50">
    <property type="match status" value="1"/>
</dbReference>
<organism evidence="1 2">
    <name type="scientific">Phascolomyces articulosus</name>
    <dbReference type="NCBI Taxonomy" id="60185"/>
    <lineage>
        <taxon>Eukaryota</taxon>
        <taxon>Fungi</taxon>
        <taxon>Fungi incertae sedis</taxon>
        <taxon>Mucoromycota</taxon>
        <taxon>Mucoromycotina</taxon>
        <taxon>Mucoromycetes</taxon>
        <taxon>Mucorales</taxon>
        <taxon>Lichtheimiaceae</taxon>
        <taxon>Phascolomyces</taxon>
    </lineage>
</organism>
<evidence type="ECO:0008006" key="3">
    <source>
        <dbReference type="Google" id="ProtNLM"/>
    </source>
</evidence>
<gene>
    <name evidence="1" type="ORF">BDA99DRAFT_504907</name>
</gene>